<gene>
    <name evidence="1" type="ORF">AH2_00019</name>
</gene>
<evidence type="ECO:0000313" key="1">
    <source>
        <dbReference type="EMBL" id="AEY69529.1"/>
    </source>
</evidence>
<sequence length="94" mass="10833">MSRIQRIELLRAACAEAESWLGQVETELKALYPKKMRVEVRLSRLQHNWSPARVEEVIVKADGPHVTARVRVMLMRANAVPREVEIDNIRAMVD</sequence>
<protein>
    <submittedName>
        <fullName evidence="1">Uncharacterized protein</fullName>
    </submittedName>
</protein>
<reference evidence="1 2" key="1">
    <citation type="journal article" date="2012" name="BMC Genomics">
        <title>Comparative analysis of two phenotypically-similar but genomically-distinct Burkholderia cenocepacia-specific bacteriophages.</title>
        <authorList>
            <person name="Lynch K.H."/>
            <person name="Stothard P."/>
            <person name="Dennis J.J."/>
        </authorList>
    </citation>
    <scope>NUCLEOTIDE SEQUENCE [LARGE SCALE GENOMIC DNA]</scope>
</reference>
<keyword evidence="2" id="KW-1185">Reference proteome</keyword>
<dbReference type="Proteomes" id="UP000009012">
    <property type="component" value="Segment"/>
</dbReference>
<dbReference type="EMBL" id="JN564907">
    <property type="protein sequence ID" value="AEY69529.1"/>
    <property type="molecule type" value="Genomic_DNA"/>
</dbReference>
<dbReference type="GeneID" id="13405277"/>
<evidence type="ECO:0000313" key="2">
    <source>
        <dbReference type="Proteomes" id="UP000009012"/>
    </source>
</evidence>
<proteinExistence type="predicted"/>
<name>I6NTL2_9CAUD</name>
<accession>I6NTL2</accession>
<organism evidence="1 2">
    <name type="scientific">Burkholderia phage vB_BceS_AH2</name>
    <dbReference type="NCBI Taxonomy" id="1133022"/>
    <lineage>
        <taxon>Viruses</taxon>
        <taxon>Duplodnaviria</taxon>
        <taxon>Heunggongvirae</taxon>
        <taxon>Uroviricota</taxon>
        <taxon>Caudoviricetes</taxon>
        <taxon>Casjensviridae</taxon>
        <taxon>Ahduovirus</taxon>
        <taxon>Ahduovirus AH2</taxon>
        <taxon>Burkholderia virus AH2</taxon>
    </lineage>
</organism>
<dbReference type="RefSeq" id="YP_006561103.1">
    <property type="nucleotide sequence ID" value="NC_018283.1"/>
</dbReference>
<dbReference type="KEGG" id="vg:13405277"/>